<comment type="caution">
    <text evidence="13">The sequence shown here is derived from an EMBL/GenBank/DDBJ whole genome shotgun (WGS) entry which is preliminary data.</text>
</comment>
<keyword evidence="5 10" id="KW-0812">Transmembrane</keyword>
<dbReference type="PANTHER" id="PTHR30540">
    <property type="entry name" value="OSMOTIC STRESS POTASSIUM TRANSPORTER"/>
    <property type="match status" value="1"/>
</dbReference>
<feature type="transmembrane region" description="Helical" evidence="10">
    <location>
        <begin position="50"/>
        <end position="71"/>
    </location>
</feature>
<evidence type="ECO:0000256" key="9">
    <source>
        <dbReference type="ARBA" id="ARBA00023136"/>
    </source>
</evidence>
<evidence type="ECO:0000259" key="11">
    <source>
        <dbReference type="Pfam" id="PF02705"/>
    </source>
</evidence>
<evidence type="ECO:0000256" key="7">
    <source>
        <dbReference type="ARBA" id="ARBA00022989"/>
    </source>
</evidence>
<dbReference type="GO" id="GO:0015079">
    <property type="term" value="F:potassium ion transmembrane transporter activity"/>
    <property type="evidence" value="ECO:0007669"/>
    <property type="project" value="InterPro"/>
</dbReference>
<dbReference type="EMBL" id="LXQA010017626">
    <property type="protein sequence ID" value="MCH90120.1"/>
    <property type="molecule type" value="Genomic_DNA"/>
</dbReference>
<dbReference type="InterPro" id="IPR053951">
    <property type="entry name" value="K_trans_N"/>
</dbReference>
<feature type="transmembrane region" description="Helical" evidence="10">
    <location>
        <begin position="77"/>
        <end position="94"/>
    </location>
</feature>
<sequence>MVLCIAVTVGFKNESQIGNAYGTAVVLVMLFTTLLMTLVMILVWHCHWILVVLFTGLSLIVECTYFSVVLFKVDQGGWVPLAIAGVFLTVMYVWHYGTVKRYEFELHSKVSMAWILNLGPSLGLVRVPGIGLVYTELATGVPHIFSHFITNLPAIHSVVVFVCVKYLPVYTVPEDERFLIRRIGPNNFHIFRCVARYGYKDLHKKDDDFEKKLFDNLFMSVRLELMMECSSDSEYSLCEPQSEQPNNFTVNNNGNTTSSSNADFSISSVDSPVHSRSPSYVNITIQSSSHCTEVDELEFLNKCREAGVVHILGNTVVRASRESSFYKKIAIDYIYAFLRKICRENSMFLNIPHESLLNVGQVFYV</sequence>
<evidence type="ECO:0000256" key="10">
    <source>
        <dbReference type="SAM" id="Phobius"/>
    </source>
</evidence>
<evidence type="ECO:0000256" key="5">
    <source>
        <dbReference type="ARBA" id="ARBA00022692"/>
    </source>
</evidence>
<accession>A0A392MRH9</accession>
<comment type="similarity">
    <text evidence="2">Belongs to the HAK/KUP transporter (TC 2.A.72.3) family.</text>
</comment>
<evidence type="ECO:0000313" key="14">
    <source>
        <dbReference type="Proteomes" id="UP000265520"/>
    </source>
</evidence>
<keyword evidence="9 10" id="KW-0472">Membrane</keyword>
<evidence type="ECO:0000259" key="12">
    <source>
        <dbReference type="Pfam" id="PF22776"/>
    </source>
</evidence>
<evidence type="ECO:0000256" key="1">
    <source>
        <dbReference type="ARBA" id="ARBA00004651"/>
    </source>
</evidence>
<dbReference type="InterPro" id="IPR053952">
    <property type="entry name" value="K_trans_C"/>
</dbReference>
<evidence type="ECO:0000256" key="3">
    <source>
        <dbReference type="ARBA" id="ARBA00022448"/>
    </source>
</evidence>
<feature type="domain" description="K+ potassium transporter C-terminal" evidence="12">
    <location>
        <begin position="128"/>
        <end position="362"/>
    </location>
</feature>
<dbReference type="GO" id="GO:0005886">
    <property type="term" value="C:plasma membrane"/>
    <property type="evidence" value="ECO:0007669"/>
    <property type="project" value="UniProtKB-SubCell"/>
</dbReference>
<organism evidence="13 14">
    <name type="scientific">Trifolium medium</name>
    <dbReference type="NCBI Taxonomy" id="97028"/>
    <lineage>
        <taxon>Eukaryota</taxon>
        <taxon>Viridiplantae</taxon>
        <taxon>Streptophyta</taxon>
        <taxon>Embryophyta</taxon>
        <taxon>Tracheophyta</taxon>
        <taxon>Spermatophyta</taxon>
        <taxon>Magnoliopsida</taxon>
        <taxon>eudicotyledons</taxon>
        <taxon>Gunneridae</taxon>
        <taxon>Pentapetalae</taxon>
        <taxon>rosids</taxon>
        <taxon>fabids</taxon>
        <taxon>Fabales</taxon>
        <taxon>Fabaceae</taxon>
        <taxon>Papilionoideae</taxon>
        <taxon>50 kb inversion clade</taxon>
        <taxon>NPAAA clade</taxon>
        <taxon>Hologalegina</taxon>
        <taxon>IRL clade</taxon>
        <taxon>Trifolieae</taxon>
        <taxon>Trifolium</taxon>
    </lineage>
</organism>
<feature type="transmembrane region" description="Helical" evidence="10">
    <location>
        <begin position="114"/>
        <end position="134"/>
    </location>
</feature>
<comment type="subcellular location">
    <subcellularLocation>
        <location evidence="1">Cell membrane</location>
        <topology evidence="1">Multi-pass membrane protein</topology>
    </subcellularLocation>
</comment>
<gene>
    <name evidence="13" type="ORF">A2U01_0011027</name>
</gene>
<evidence type="ECO:0000313" key="13">
    <source>
        <dbReference type="EMBL" id="MCH90120.1"/>
    </source>
</evidence>
<evidence type="ECO:0000256" key="8">
    <source>
        <dbReference type="ARBA" id="ARBA00023065"/>
    </source>
</evidence>
<dbReference type="InterPro" id="IPR003855">
    <property type="entry name" value="K+_transporter"/>
</dbReference>
<keyword evidence="4" id="KW-0633">Potassium transport</keyword>
<keyword evidence="7 10" id="KW-1133">Transmembrane helix</keyword>
<keyword evidence="8" id="KW-0406">Ion transport</keyword>
<dbReference type="Pfam" id="PF02705">
    <property type="entry name" value="K_trans"/>
    <property type="match status" value="1"/>
</dbReference>
<feature type="transmembrane region" description="Helical" evidence="10">
    <location>
        <begin position="20"/>
        <end position="43"/>
    </location>
</feature>
<evidence type="ECO:0000256" key="2">
    <source>
        <dbReference type="ARBA" id="ARBA00008440"/>
    </source>
</evidence>
<dbReference type="AlphaFoldDB" id="A0A392MRH9"/>
<dbReference type="Proteomes" id="UP000265520">
    <property type="component" value="Unassembled WGS sequence"/>
</dbReference>
<proteinExistence type="inferred from homology"/>
<keyword evidence="6" id="KW-0630">Potassium</keyword>
<dbReference type="PANTHER" id="PTHR30540:SF95">
    <property type="entry name" value="POTASSIUM TRANSPORTER 10"/>
    <property type="match status" value="1"/>
</dbReference>
<keyword evidence="14" id="KW-1185">Reference proteome</keyword>
<protein>
    <submittedName>
        <fullName evidence="13">Potassium transporter 11-like</fullName>
    </submittedName>
</protein>
<evidence type="ECO:0000256" key="4">
    <source>
        <dbReference type="ARBA" id="ARBA00022538"/>
    </source>
</evidence>
<keyword evidence="3" id="KW-0813">Transport</keyword>
<evidence type="ECO:0000256" key="6">
    <source>
        <dbReference type="ARBA" id="ARBA00022958"/>
    </source>
</evidence>
<feature type="domain" description="K+ potassium transporter integral membrane" evidence="11">
    <location>
        <begin position="1"/>
        <end position="116"/>
    </location>
</feature>
<feature type="transmembrane region" description="Helical" evidence="10">
    <location>
        <begin position="154"/>
        <end position="172"/>
    </location>
</feature>
<reference evidence="13 14" key="1">
    <citation type="journal article" date="2018" name="Front. Plant Sci.">
        <title>Red Clover (Trifolium pratense) and Zigzag Clover (T. medium) - A Picture of Genomic Similarities and Differences.</title>
        <authorList>
            <person name="Dluhosova J."/>
            <person name="Istvanek J."/>
            <person name="Nedelnik J."/>
            <person name="Repkova J."/>
        </authorList>
    </citation>
    <scope>NUCLEOTIDE SEQUENCE [LARGE SCALE GENOMIC DNA]</scope>
    <source>
        <strain evidence="14">cv. 10/8</strain>
        <tissue evidence="13">Leaf</tissue>
    </source>
</reference>
<name>A0A392MRH9_9FABA</name>
<dbReference type="Pfam" id="PF22776">
    <property type="entry name" value="K_trans_C"/>
    <property type="match status" value="1"/>
</dbReference>